<feature type="compositionally biased region" description="Polar residues" evidence="1">
    <location>
        <begin position="11"/>
        <end position="20"/>
    </location>
</feature>
<dbReference type="AlphaFoldDB" id="A0A401TU73"/>
<feature type="compositionally biased region" description="Basic and acidic residues" evidence="1">
    <location>
        <begin position="96"/>
        <end position="107"/>
    </location>
</feature>
<evidence type="ECO:0000256" key="1">
    <source>
        <dbReference type="SAM" id="MobiDB-lite"/>
    </source>
</evidence>
<dbReference type="EMBL" id="BEZZ01171202">
    <property type="protein sequence ID" value="GCC46182.1"/>
    <property type="molecule type" value="Genomic_DNA"/>
</dbReference>
<protein>
    <submittedName>
        <fullName evidence="2">Uncharacterized protein</fullName>
    </submittedName>
</protein>
<sequence length="169" mass="18666">MRWGAKVSVLSADNSLSHSPSGHHSKNATNRPGNGQGRAGEKEMRRKRERESGREMIRRGSEVAECVRLTIPRPIRCQDTAARMPETGGKMLKGGPAREKVAQEGRRTGGGARWFGGSRMGPADDSSPSGHRWQECHVRRRERTWLLRAAVGGWGWGRGEGTLEVWASI</sequence>
<name>A0A401TU73_CHIPU</name>
<comment type="caution">
    <text evidence="2">The sequence shown here is derived from an EMBL/GenBank/DDBJ whole genome shotgun (WGS) entry which is preliminary data.</text>
</comment>
<evidence type="ECO:0000313" key="2">
    <source>
        <dbReference type="EMBL" id="GCC46182.1"/>
    </source>
</evidence>
<dbReference type="Proteomes" id="UP000287033">
    <property type="component" value="Unassembled WGS sequence"/>
</dbReference>
<feature type="region of interest" description="Disordered" evidence="1">
    <location>
        <begin position="1"/>
        <end position="57"/>
    </location>
</feature>
<feature type="region of interest" description="Disordered" evidence="1">
    <location>
        <begin position="77"/>
        <end position="132"/>
    </location>
</feature>
<feature type="compositionally biased region" description="Basic and acidic residues" evidence="1">
    <location>
        <begin position="39"/>
        <end position="57"/>
    </location>
</feature>
<keyword evidence="3" id="KW-1185">Reference proteome</keyword>
<evidence type="ECO:0000313" key="3">
    <source>
        <dbReference type="Proteomes" id="UP000287033"/>
    </source>
</evidence>
<organism evidence="2 3">
    <name type="scientific">Chiloscyllium punctatum</name>
    <name type="common">Brownbanded bambooshark</name>
    <name type="synonym">Hemiscyllium punctatum</name>
    <dbReference type="NCBI Taxonomy" id="137246"/>
    <lineage>
        <taxon>Eukaryota</taxon>
        <taxon>Metazoa</taxon>
        <taxon>Chordata</taxon>
        <taxon>Craniata</taxon>
        <taxon>Vertebrata</taxon>
        <taxon>Chondrichthyes</taxon>
        <taxon>Elasmobranchii</taxon>
        <taxon>Galeomorphii</taxon>
        <taxon>Galeoidea</taxon>
        <taxon>Orectolobiformes</taxon>
        <taxon>Hemiscylliidae</taxon>
        <taxon>Chiloscyllium</taxon>
    </lineage>
</organism>
<reference evidence="2 3" key="1">
    <citation type="journal article" date="2018" name="Nat. Ecol. Evol.">
        <title>Shark genomes provide insights into elasmobranch evolution and the origin of vertebrates.</title>
        <authorList>
            <person name="Hara Y"/>
            <person name="Yamaguchi K"/>
            <person name="Onimaru K"/>
            <person name="Kadota M"/>
            <person name="Koyanagi M"/>
            <person name="Keeley SD"/>
            <person name="Tatsumi K"/>
            <person name="Tanaka K"/>
            <person name="Motone F"/>
            <person name="Kageyama Y"/>
            <person name="Nozu R"/>
            <person name="Adachi N"/>
            <person name="Nishimura O"/>
            <person name="Nakagawa R"/>
            <person name="Tanegashima C"/>
            <person name="Kiyatake I"/>
            <person name="Matsumoto R"/>
            <person name="Murakumo K"/>
            <person name="Nishida K"/>
            <person name="Terakita A"/>
            <person name="Kuratani S"/>
            <person name="Sato K"/>
            <person name="Hyodo S Kuraku.S."/>
        </authorList>
    </citation>
    <scope>NUCLEOTIDE SEQUENCE [LARGE SCALE GENOMIC DNA]</scope>
</reference>
<proteinExistence type="predicted"/>
<gene>
    <name evidence="2" type="ORF">chiPu_0029969</name>
</gene>
<accession>A0A401TU73</accession>